<dbReference type="Proteomes" id="UP001054837">
    <property type="component" value="Unassembled WGS sequence"/>
</dbReference>
<organism evidence="1 2">
    <name type="scientific">Caerostris darwini</name>
    <dbReference type="NCBI Taxonomy" id="1538125"/>
    <lineage>
        <taxon>Eukaryota</taxon>
        <taxon>Metazoa</taxon>
        <taxon>Ecdysozoa</taxon>
        <taxon>Arthropoda</taxon>
        <taxon>Chelicerata</taxon>
        <taxon>Arachnida</taxon>
        <taxon>Araneae</taxon>
        <taxon>Araneomorphae</taxon>
        <taxon>Entelegynae</taxon>
        <taxon>Araneoidea</taxon>
        <taxon>Araneidae</taxon>
        <taxon>Caerostris</taxon>
    </lineage>
</organism>
<reference evidence="1 2" key="1">
    <citation type="submission" date="2021-06" db="EMBL/GenBank/DDBJ databases">
        <title>Caerostris darwini draft genome.</title>
        <authorList>
            <person name="Kono N."/>
            <person name="Arakawa K."/>
        </authorList>
    </citation>
    <scope>NUCLEOTIDE SEQUENCE [LARGE SCALE GENOMIC DNA]</scope>
</reference>
<evidence type="ECO:0000313" key="1">
    <source>
        <dbReference type="EMBL" id="GIX81776.1"/>
    </source>
</evidence>
<dbReference type="AlphaFoldDB" id="A0AAV4NDL2"/>
<gene>
    <name evidence="1" type="ORF">CDAR_555851</name>
</gene>
<accession>A0AAV4NDL2</accession>
<evidence type="ECO:0000313" key="2">
    <source>
        <dbReference type="Proteomes" id="UP001054837"/>
    </source>
</evidence>
<dbReference type="EMBL" id="BPLQ01001442">
    <property type="protein sequence ID" value="GIX81776.1"/>
    <property type="molecule type" value="Genomic_DNA"/>
</dbReference>
<sequence>MSFPSQQTTLQPTWGNSLIFFLWSNGENVTIYARGSYPRKRISSRTATNGEVFRGENAAIYARGSDPRKRISSRRATNGEALLVGETIKKDPGSSLDHKGTKNSWNPRIDHHYMSSSSEQMTLLPSWGNSLIPFSLVLGENATIYARGSDPRKRISSRRATNGEVLDKEILKSSNRPPLNVFSEPAHDSAVNSGELFNPFFFGLVENAAIYARGSDPRKRISSEREQLMERFC</sequence>
<keyword evidence="2" id="KW-1185">Reference proteome</keyword>
<proteinExistence type="predicted"/>
<protein>
    <submittedName>
        <fullName evidence="1">Uncharacterized protein</fullName>
    </submittedName>
</protein>
<name>A0AAV4NDL2_9ARAC</name>
<comment type="caution">
    <text evidence="1">The sequence shown here is derived from an EMBL/GenBank/DDBJ whole genome shotgun (WGS) entry which is preliminary data.</text>
</comment>